<comment type="caution">
    <text evidence="2">The sequence shown here is derived from an EMBL/GenBank/DDBJ whole genome shotgun (WGS) entry which is preliminary data.</text>
</comment>
<feature type="compositionally biased region" description="Polar residues" evidence="1">
    <location>
        <begin position="354"/>
        <end position="375"/>
    </location>
</feature>
<dbReference type="AlphaFoldDB" id="A0A286UA10"/>
<feature type="compositionally biased region" description="Polar residues" evidence="1">
    <location>
        <begin position="295"/>
        <end position="308"/>
    </location>
</feature>
<feature type="compositionally biased region" description="Polar residues" evidence="1">
    <location>
        <begin position="672"/>
        <end position="683"/>
    </location>
</feature>
<dbReference type="Proteomes" id="UP000217199">
    <property type="component" value="Unassembled WGS sequence"/>
</dbReference>
<feature type="compositionally biased region" description="Polar residues" evidence="1">
    <location>
        <begin position="465"/>
        <end position="474"/>
    </location>
</feature>
<reference evidence="2 3" key="1">
    <citation type="journal article" date="2017" name="Mol. Ecol.">
        <title>Comparative and population genomic landscape of Phellinus noxius: A hypervariable fungus causing root rot in trees.</title>
        <authorList>
            <person name="Chung C.L."/>
            <person name="Lee T.J."/>
            <person name="Akiba M."/>
            <person name="Lee H.H."/>
            <person name="Kuo T.H."/>
            <person name="Liu D."/>
            <person name="Ke H.M."/>
            <person name="Yokoi T."/>
            <person name="Roa M.B."/>
            <person name="Lu M.J."/>
            <person name="Chang Y.Y."/>
            <person name="Ann P.J."/>
            <person name="Tsai J.N."/>
            <person name="Chen C.Y."/>
            <person name="Tzean S.S."/>
            <person name="Ota Y."/>
            <person name="Hattori T."/>
            <person name="Sahashi N."/>
            <person name="Liou R.F."/>
            <person name="Kikuchi T."/>
            <person name="Tsai I.J."/>
        </authorList>
    </citation>
    <scope>NUCLEOTIDE SEQUENCE [LARGE SCALE GENOMIC DNA]</scope>
    <source>
        <strain evidence="2 3">FFPRI411160</strain>
    </source>
</reference>
<feature type="region of interest" description="Disordered" evidence="1">
    <location>
        <begin position="672"/>
        <end position="701"/>
    </location>
</feature>
<evidence type="ECO:0000313" key="3">
    <source>
        <dbReference type="Proteomes" id="UP000217199"/>
    </source>
</evidence>
<feature type="compositionally biased region" description="Basic and acidic residues" evidence="1">
    <location>
        <begin position="376"/>
        <end position="387"/>
    </location>
</feature>
<feature type="compositionally biased region" description="Low complexity" evidence="1">
    <location>
        <begin position="270"/>
        <end position="294"/>
    </location>
</feature>
<dbReference type="InParanoid" id="A0A286UA10"/>
<dbReference type="STRING" id="2282107.A0A286UA10"/>
<feature type="compositionally biased region" description="Low complexity" evidence="1">
    <location>
        <begin position="580"/>
        <end position="606"/>
    </location>
</feature>
<accession>A0A286UA10</accession>
<feature type="compositionally biased region" description="Low complexity" evidence="1">
    <location>
        <begin position="738"/>
        <end position="759"/>
    </location>
</feature>
<sequence>MAASAPLIERTDIHKSCKSLESVVNLFNDYCQVSDSLAIIQRKLAKALKETSSLKATNHIAGNSLNVAASLIEALADVHAKFVKVADKECEATSSDLKKWFKKLAKEEKNHDEKINAANAKIKQAGQAYEKKAKRKDADAAEEHTRYVNILNVVGPEMSQEKYNHAFLVSQRHTLALYGVIASISRTADAEWHRACECVRRFSPIIGRLGECRAYLEGQWMDNIPTDTYPEGNDNNQNLIGPVKQVDELGVRLPKESLISPFSDVSTHRSTPLFTPTTSYSSTPPSSATSLRPPQFSSSAPPTTSNRTGPPLAPPTSYFQAQADKNNVDSVRSIESLSNFPTPPTHFPLPYITQYPSSPLAQNYPSEQAASNSEKSVVEQKRPDNRTTPDGSGTAPVQSPTLNTESGGSLVAPLGRSTPTLTDDSGNSPFVEQKDPQTPLPLGVVGTEKSGNVDTSKGNAAKTGNILNDISSSGDHQENGISRAGDGTKQERKVSRTESITSTSSIVASMRDKWGRGEIQSTTTTKERDVPRLTTKVADLATRYSLIDKAVPISPRSTDEASPLLDRPRQFSGQSRENSNDTGNNSSLSSSTNTQNTSSTSNTNSSVAQFDGDFSGATASEINIARRKKRVEELEDLERREAAQALRARERDLEMRTRELEMERERLKTFAIGSNSSGGTPLQTNNTRANATSNTVTSVRGRAQHSYSMTNLVQPHERFSGECLVLTRPITQYGEPLSASPMTMSPSNTSSNASTNQAQPRQQTKDKDKSKGWIKRLSMPVSAVGNAFSSSDSKKAGIVASGPGSPYGAGAGIGNDFDPSFITIGFSRLLSG</sequence>
<dbReference type="EMBL" id="NBII01000008">
    <property type="protein sequence ID" value="PAV16410.1"/>
    <property type="molecule type" value="Genomic_DNA"/>
</dbReference>
<evidence type="ECO:0000256" key="1">
    <source>
        <dbReference type="SAM" id="MobiDB-lite"/>
    </source>
</evidence>
<proteinExistence type="predicted"/>
<feature type="compositionally biased region" description="Low complexity" evidence="1">
    <location>
        <begin position="684"/>
        <end position="698"/>
    </location>
</feature>
<feature type="compositionally biased region" description="Polar residues" evidence="1">
    <location>
        <begin position="388"/>
        <end position="407"/>
    </location>
</feature>
<feature type="compositionally biased region" description="Polar residues" evidence="1">
    <location>
        <begin position="417"/>
        <end position="430"/>
    </location>
</feature>
<feature type="compositionally biased region" description="Basic and acidic residues" evidence="1">
    <location>
        <begin position="486"/>
        <end position="496"/>
    </location>
</feature>
<feature type="region of interest" description="Disordered" evidence="1">
    <location>
        <begin position="554"/>
        <end position="612"/>
    </location>
</feature>
<feature type="compositionally biased region" description="Polar residues" evidence="1">
    <location>
        <begin position="449"/>
        <end position="458"/>
    </location>
</feature>
<protein>
    <submittedName>
        <fullName evidence="2">Uncharacterized protein</fullName>
    </submittedName>
</protein>
<name>A0A286UA10_9AGAM</name>
<feature type="region of interest" description="Disordered" evidence="1">
    <location>
        <begin position="735"/>
        <end position="773"/>
    </location>
</feature>
<evidence type="ECO:0000313" key="2">
    <source>
        <dbReference type="EMBL" id="PAV16410.1"/>
    </source>
</evidence>
<keyword evidence="3" id="KW-1185">Reference proteome</keyword>
<organism evidence="2 3">
    <name type="scientific">Pyrrhoderma noxium</name>
    <dbReference type="NCBI Taxonomy" id="2282107"/>
    <lineage>
        <taxon>Eukaryota</taxon>
        <taxon>Fungi</taxon>
        <taxon>Dikarya</taxon>
        <taxon>Basidiomycota</taxon>
        <taxon>Agaricomycotina</taxon>
        <taxon>Agaricomycetes</taxon>
        <taxon>Hymenochaetales</taxon>
        <taxon>Hymenochaetaceae</taxon>
        <taxon>Pyrrhoderma</taxon>
    </lineage>
</organism>
<feature type="region of interest" description="Disordered" evidence="1">
    <location>
        <begin position="335"/>
        <end position="530"/>
    </location>
</feature>
<feature type="region of interest" description="Disordered" evidence="1">
    <location>
        <begin position="262"/>
        <end position="318"/>
    </location>
</feature>
<dbReference type="OrthoDB" id="2450055at2759"/>
<gene>
    <name evidence="2" type="ORF">PNOK_0803000</name>
</gene>